<feature type="non-terminal residue" evidence="1">
    <location>
        <position position="1"/>
    </location>
</feature>
<name>A0A9N9DPW2_9GLOM</name>
<evidence type="ECO:0000313" key="2">
    <source>
        <dbReference type="Proteomes" id="UP000789572"/>
    </source>
</evidence>
<sequence>LVDCQLMLSLEVVLKSPQSLSDKFCVGSYQVLIALPLDADKVLYRVKNCNR</sequence>
<proteinExistence type="predicted"/>
<evidence type="ECO:0000313" key="1">
    <source>
        <dbReference type="EMBL" id="CAG8648055.1"/>
    </source>
</evidence>
<dbReference type="Proteomes" id="UP000789572">
    <property type="component" value="Unassembled WGS sequence"/>
</dbReference>
<accession>A0A9N9DPW2</accession>
<comment type="caution">
    <text evidence="1">The sequence shown here is derived from an EMBL/GenBank/DDBJ whole genome shotgun (WGS) entry which is preliminary data.</text>
</comment>
<organism evidence="1 2">
    <name type="scientific">Paraglomus occultum</name>
    <dbReference type="NCBI Taxonomy" id="144539"/>
    <lineage>
        <taxon>Eukaryota</taxon>
        <taxon>Fungi</taxon>
        <taxon>Fungi incertae sedis</taxon>
        <taxon>Mucoromycota</taxon>
        <taxon>Glomeromycotina</taxon>
        <taxon>Glomeromycetes</taxon>
        <taxon>Paraglomerales</taxon>
        <taxon>Paraglomeraceae</taxon>
        <taxon>Paraglomus</taxon>
    </lineage>
</organism>
<keyword evidence="2" id="KW-1185">Reference proteome</keyword>
<gene>
    <name evidence="1" type="ORF">POCULU_LOCUS9795</name>
</gene>
<dbReference type="AlphaFoldDB" id="A0A9N9DPW2"/>
<protein>
    <submittedName>
        <fullName evidence="1">3217_t:CDS:1</fullName>
    </submittedName>
</protein>
<reference evidence="1" key="1">
    <citation type="submission" date="2021-06" db="EMBL/GenBank/DDBJ databases">
        <authorList>
            <person name="Kallberg Y."/>
            <person name="Tangrot J."/>
            <person name="Rosling A."/>
        </authorList>
    </citation>
    <scope>NUCLEOTIDE SEQUENCE</scope>
    <source>
        <strain evidence="1">IA702</strain>
    </source>
</reference>
<dbReference type="EMBL" id="CAJVPJ010004062">
    <property type="protein sequence ID" value="CAG8648055.1"/>
    <property type="molecule type" value="Genomic_DNA"/>
</dbReference>